<dbReference type="OrthoDB" id="1612078at2759"/>
<evidence type="ECO:0000313" key="4">
    <source>
        <dbReference type="Proteomes" id="UP000274922"/>
    </source>
</evidence>
<evidence type="ECO:0000259" key="2">
    <source>
        <dbReference type="Pfam" id="PF12222"/>
    </source>
</evidence>
<feature type="region of interest" description="Disordered" evidence="1">
    <location>
        <begin position="554"/>
        <end position="581"/>
    </location>
</feature>
<dbReference type="InterPro" id="IPR056948">
    <property type="entry name" value="PNGaseA_N"/>
</dbReference>
<feature type="domain" description="Peptide N-acetyl-beta-D-glucosaminyl asparaginase amidase A N-terminal" evidence="2">
    <location>
        <begin position="57"/>
        <end position="229"/>
    </location>
</feature>
<feature type="region of interest" description="Disordered" evidence="1">
    <location>
        <begin position="283"/>
        <end position="311"/>
    </location>
</feature>
<organism evidence="3 4">
    <name type="scientific">Caulochytrium protostelioides</name>
    <dbReference type="NCBI Taxonomy" id="1555241"/>
    <lineage>
        <taxon>Eukaryota</taxon>
        <taxon>Fungi</taxon>
        <taxon>Fungi incertae sedis</taxon>
        <taxon>Chytridiomycota</taxon>
        <taxon>Chytridiomycota incertae sedis</taxon>
        <taxon>Chytridiomycetes</taxon>
        <taxon>Caulochytriales</taxon>
        <taxon>Caulochytriaceae</taxon>
        <taxon>Caulochytrium</taxon>
    </lineage>
</organism>
<protein>
    <recommendedName>
        <fullName evidence="2">Peptide N-acetyl-beta-D-glucosaminyl asparaginase amidase A N-terminal domain-containing protein</fullName>
    </recommendedName>
</protein>
<dbReference type="Pfam" id="PF12222">
    <property type="entry name" value="PNGaseA"/>
    <property type="match status" value="2"/>
</dbReference>
<reference evidence="4" key="1">
    <citation type="journal article" date="2018" name="Nat. Microbiol.">
        <title>Leveraging single-cell genomics to expand the fungal tree of life.</title>
        <authorList>
            <person name="Ahrendt S.R."/>
            <person name="Quandt C.A."/>
            <person name="Ciobanu D."/>
            <person name="Clum A."/>
            <person name="Salamov A."/>
            <person name="Andreopoulos B."/>
            <person name="Cheng J.F."/>
            <person name="Woyke T."/>
            <person name="Pelin A."/>
            <person name="Henrissat B."/>
            <person name="Reynolds N.K."/>
            <person name="Benny G.L."/>
            <person name="Smith M.E."/>
            <person name="James T.Y."/>
            <person name="Grigoriev I.V."/>
        </authorList>
    </citation>
    <scope>NUCLEOTIDE SEQUENCE [LARGE SCALE GENOMIC DNA]</scope>
    <source>
        <strain evidence="4">ATCC 52028</strain>
    </source>
</reference>
<dbReference type="InterPro" id="IPR021102">
    <property type="entry name" value="PNGase_A"/>
</dbReference>
<keyword evidence="4" id="KW-1185">Reference proteome</keyword>
<dbReference type="EMBL" id="ML014134">
    <property type="protein sequence ID" value="RKP02812.1"/>
    <property type="molecule type" value="Genomic_DNA"/>
</dbReference>
<evidence type="ECO:0000313" key="3">
    <source>
        <dbReference type="EMBL" id="RKP02812.1"/>
    </source>
</evidence>
<feature type="domain" description="Peptide N-acetyl-beta-D-glucosaminyl asparaginase amidase A N-terminal" evidence="2">
    <location>
        <begin position="307"/>
        <end position="470"/>
    </location>
</feature>
<accession>A0A4P9XBQ0</accession>
<dbReference type="AlphaFoldDB" id="A0A4P9XBQ0"/>
<name>A0A4P9XBQ0_9FUNG</name>
<feature type="compositionally biased region" description="Low complexity" evidence="1">
    <location>
        <begin position="283"/>
        <end position="298"/>
    </location>
</feature>
<dbReference type="STRING" id="1555241.A0A4P9XBQ0"/>
<dbReference type="PANTHER" id="PTHR31104">
    <property type="entry name" value="PEPTIDE-N4-(N-ACETYL-BETA-GLUCOSAMINYL)ASPARAGINE AMIDASE A PROTEIN"/>
    <property type="match status" value="1"/>
</dbReference>
<proteinExistence type="predicted"/>
<gene>
    <name evidence="3" type="ORF">CXG81DRAFT_17530</name>
</gene>
<dbReference type="Proteomes" id="UP000274922">
    <property type="component" value="Unassembled WGS sequence"/>
</dbReference>
<evidence type="ECO:0000256" key="1">
    <source>
        <dbReference type="SAM" id="MobiDB-lite"/>
    </source>
</evidence>
<sequence>MVYTAPGWALLAGILAQHAALYRGISERSHPRLEPAGTTYDRAIEEISLPLPGGTSDRPPCQMTIVDHTFTSSMEQPYVAHFIPPIEQCPGPWDRVTLSFSSHVRGRQQDRVGGLWFDGVDVARFSTAQPNSNGIEWGFEKDLTAYQSLWQYPRPGQAEDKRHTVLVLRLDNEVDEVLTGAFGVNVKLTFWSKPLPSPLLSPSPMSVMLAPSETAVSLLGISPGQERLALPADPTVAPAVAPSTVAAATVAAAAATSSPAGDSVATKPTPAVVADANSAVAAPATTSSAASPSSSPSSEPSPVPDDLPPADLIEPLITAASKKDDARWTQLPMAAPVGRSVTVPERTSRAMLEIVPSAHGLEQTWFTEPPKAWGPLDRAAGGPVRTVEVWIDGVRHSTQPVFPAIAAGSINPLLWRPLACTGTFNAPTYWLDLSHVLVPGETHHVALQISSSRQHWLVSGNLHLWMDNTMQWIRVGHRGIVRGTAIPQAEFVTNETVSSSTSPEAHTIRITAEQNTSMTTSWIGVPSDAPPAVTRLIHTLAKKVASEPIFEMEDAPEDENQSSSNSNSNAIDTDDGSKPLSNAPVEHFGFVTKARLLPLVTDALDTNVAARAHKSADALRDLGLHAAGMLEESDQPVTSLVHRTVHTTHLWRTEDVQKFQTSGKGQSFEFRTVGERRTVDRNSAGHYREEVARYEWTVRTTLTRQRVDGADVIDTQVVVERVERHERRRSPGGALERVSSMHSLQTGAGILGSGAVASTGSGTQIYAARRGEHDCYFRQVAFNQRARNTDVLHTLCPEAMQSSSPSMHFFIPLSTGI</sequence>